<keyword evidence="2" id="KW-1133">Transmembrane helix</keyword>
<proteinExistence type="predicted"/>
<feature type="transmembrane region" description="Helical" evidence="2">
    <location>
        <begin position="101"/>
        <end position="122"/>
    </location>
</feature>
<gene>
    <name evidence="3" type="ORF">BZA70DRAFT_277684</name>
</gene>
<evidence type="ECO:0000313" key="4">
    <source>
        <dbReference type="Proteomes" id="UP001498771"/>
    </source>
</evidence>
<reference evidence="3 4" key="1">
    <citation type="submission" date="2024-03" db="EMBL/GenBank/DDBJ databases">
        <title>Genome-scale model development and genomic sequencing of the oleaginous clade Lipomyces.</title>
        <authorList>
            <consortium name="Lawrence Berkeley National Laboratory"/>
            <person name="Czajka J.J."/>
            <person name="Han Y."/>
            <person name="Kim J."/>
            <person name="Mondo S.J."/>
            <person name="Hofstad B.A."/>
            <person name="Robles A."/>
            <person name="Haridas S."/>
            <person name="Riley R."/>
            <person name="LaButti K."/>
            <person name="Pangilinan J."/>
            <person name="Andreopoulos W."/>
            <person name="Lipzen A."/>
            <person name="Yan J."/>
            <person name="Wang M."/>
            <person name="Ng V."/>
            <person name="Grigoriev I.V."/>
            <person name="Spatafora J.W."/>
            <person name="Magnuson J.K."/>
            <person name="Baker S.E."/>
            <person name="Pomraning K.R."/>
        </authorList>
    </citation>
    <scope>NUCLEOTIDE SEQUENCE [LARGE SCALE GENOMIC DNA]</scope>
    <source>
        <strain evidence="3 4">Phaff 52-87</strain>
    </source>
</reference>
<protein>
    <submittedName>
        <fullName evidence="3">Uncharacterized protein</fullName>
    </submittedName>
</protein>
<name>A0ABR1F829_9ASCO</name>
<keyword evidence="2" id="KW-0472">Membrane</keyword>
<evidence type="ECO:0000313" key="3">
    <source>
        <dbReference type="EMBL" id="KAK7205996.1"/>
    </source>
</evidence>
<keyword evidence="2" id="KW-0812">Transmembrane</keyword>
<dbReference type="Proteomes" id="UP001498771">
    <property type="component" value="Unassembled WGS sequence"/>
</dbReference>
<feature type="transmembrane region" description="Helical" evidence="2">
    <location>
        <begin position="70"/>
        <end position="89"/>
    </location>
</feature>
<feature type="region of interest" description="Disordered" evidence="1">
    <location>
        <begin position="1"/>
        <end position="27"/>
    </location>
</feature>
<organism evidence="3 4">
    <name type="scientific">Myxozyma melibiosi</name>
    <dbReference type="NCBI Taxonomy" id="54550"/>
    <lineage>
        <taxon>Eukaryota</taxon>
        <taxon>Fungi</taxon>
        <taxon>Dikarya</taxon>
        <taxon>Ascomycota</taxon>
        <taxon>Saccharomycotina</taxon>
        <taxon>Lipomycetes</taxon>
        <taxon>Lipomycetales</taxon>
        <taxon>Lipomycetaceae</taxon>
        <taxon>Myxozyma</taxon>
    </lineage>
</organism>
<accession>A0ABR1F829</accession>
<dbReference type="RefSeq" id="XP_064769029.1">
    <property type="nucleotide sequence ID" value="XM_064912479.1"/>
</dbReference>
<dbReference type="GeneID" id="90037991"/>
<dbReference type="EMBL" id="JBBJBU010000004">
    <property type="protein sequence ID" value="KAK7205996.1"/>
    <property type="molecule type" value="Genomic_DNA"/>
</dbReference>
<keyword evidence="4" id="KW-1185">Reference proteome</keyword>
<comment type="caution">
    <text evidence="3">The sequence shown here is derived from an EMBL/GenBank/DDBJ whole genome shotgun (WGS) entry which is preliminary data.</text>
</comment>
<evidence type="ECO:0000256" key="2">
    <source>
        <dbReference type="SAM" id="Phobius"/>
    </source>
</evidence>
<evidence type="ECO:0000256" key="1">
    <source>
        <dbReference type="SAM" id="MobiDB-lite"/>
    </source>
</evidence>
<sequence>MQNITPSGSPPAESGRERDESPDLGNNHKNINRFLGLWGTESSDSICLLSGSCLEMKIDRLRWNKLRIPFRPFCFCRPVLCPFPLFLPLSPVVHLSHFEMLILLLLLAPFLAPALAAIPVTLHALTSNPSFSNVGLYALPEGAGTSYFFLGRQGEYSAGEIIYYDRTNGSFHSDFALTSSPPYYLTVADHLVQFTTTVPEIGIDVTPMGLFSIAGSTKNFFACNQDVIRDPFGYTSSNYVAMYFPSEVPLSCIPFSIKVQAVPISRLTTTSSTGRVAGRRRISPVSSN</sequence>